<gene>
    <name evidence="1" type="ORF">DFO77_103201</name>
</gene>
<comment type="caution">
    <text evidence="1">The sequence shown here is derived from an EMBL/GenBank/DDBJ whole genome shotgun (WGS) entry which is preliminary data.</text>
</comment>
<keyword evidence="2" id="KW-1185">Reference proteome</keyword>
<dbReference type="InterPro" id="IPR045921">
    <property type="entry name" value="DUF6340"/>
</dbReference>
<proteinExistence type="predicted"/>
<evidence type="ECO:0000313" key="1">
    <source>
        <dbReference type="EMBL" id="RCW38729.1"/>
    </source>
</evidence>
<organism evidence="1 2">
    <name type="scientific">Marinilabilia salmonicolor</name>
    <dbReference type="NCBI Taxonomy" id="989"/>
    <lineage>
        <taxon>Bacteria</taxon>
        <taxon>Pseudomonadati</taxon>
        <taxon>Bacteroidota</taxon>
        <taxon>Bacteroidia</taxon>
        <taxon>Marinilabiliales</taxon>
        <taxon>Marinilabiliaceae</taxon>
        <taxon>Marinilabilia</taxon>
    </lineage>
</organism>
<dbReference type="Pfam" id="PF19867">
    <property type="entry name" value="DUF6340"/>
    <property type="match status" value="1"/>
</dbReference>
<evidence type="ECO:0000313" key="2">
    <source>
        <dbReference type="Proteomes" id="UP000252733"/>
    </source>
</evidence>
<dbReference type="Proteomes" id="UP000252733">
    <property type="component" value="Unassembled WGS sequence"/>
</dbReference>
<dbReference type="OrthoDB" id="1115705at2"/>
<sequence>MNRIKKWILPGLVFLLPGCVSYSTIELDVLKPADVALPVEIASVVVVDNAYPFRPEDKGIHKIKVPRMEYTIDSIFVEDFGMQINQSLVESLQSKAFFDSVYIVNQPLNSPEKGEPMAQLSPIVVDSLCAKYNAQAVIELGHYEYGTVINVIDIEGQYYATLDARTTAYWKIHNNLSNDILDVHLQRDTIFWDGAGLTVGNAVEKLPAIRNALKEAALYAGFQYSDYVSPTWQSETRFFFKKGHPLFYEAQIHMNRGDWDEAGKVWYYIYENGKKKQKARAAYNLALSQEIKGNFLEATSWAYRALEHFQEAGGLGMNSYEHKMAKDYYIELSARLQEKKKLDKQYGIYE</sequence>
<accession>A0A2T0XME2</accession>
<protein>
    <recommendedName>
        <fullName evidence="3">Tetratricopeptide repeat protein</fullName>
    </recommendedName>
</protein>
<name>A0A2T0XME2_9BACT</name>
<evidence type="ECO:0008006" key="3">
    <source>
        <dbReference type="Google" id="ProtNLM"/>
    </source>
</evidence>
<dbReference type="RefSeq" id="WP_106153064.1">
    <property type="nucleotide sequence ID" value="NZ_PVTS01000007.1"/>
</dbReference>
<reference evidence="1 2" key="1">
    <citation type="submission" date="2018-07" db="EMBL/GenBank/DDBJ databases">
        <title>Freshwater and sediment microbial communities from various areas in North America, analyzing microbe dynamics in response to fracking.</title>
        <authorList>
            <person name="Lamendella R."/>
        </authorList>
    </citation>
    <scope>NUCLEOTIDE SEQUENCE [LARGE SCALE GENOMIC DNA]</scope>
    <source>
        <strain evidence="1 2">160A</strain>
    </source>
</reference>
<dbReference type="EMBL" id="QPIZ01000003">
    <property type="protein sequence ID" value="RCW38729.1"/>
    <property type="molecule type" value="Genomic_DNA"/>
</dbReference>
<dbReference type="AlphaFoldDB" id="A0A2T0XME2"/>
<dbReference type="STRING" id="1168289.GCA_000259075_01838"/>